<sequence length="525" mass="57900">MKHFQIWALAALPLTSAFLIPPKQQTILHEPKQQTELEETHRSFDALRTLVSALNSPPPVEQITTWFDELEDGWVPEKVSQLPPPFRRPSPPPHPHHPPSNKSLYDLISDNPHTTILAQIVKDDEHLVHLLNCTSAKLTFFAPTDEAFAKIPHHRHRHHHHDDDDEDDNEDGGGDHEKPPPELIRAVIKYHLVSSIYTPAELFHAHTLPTLLTEPLLSPEADADSRDANPNEDNGEGEKLLPQRLHIHASWKGLTLNLYSRIIAADKHAANGLLYTIDSILVPPPSALTVLTIVPSKFSTFVLALHQTGLAEWFNHSHSHPHSPNINPKGEVRGRGGTYLPPTNRAFASLGLKANAFLFSPCGTPYLRALLKYHLVPHRTLYSDTVYTHQGRIEKIGPGLHHFDVPTLLEGHDLAVDVANLGPWAGVTAAGVEVAVADLPVRDGVLHVLSRGVLVPRCHRGKEGKGEKGGEGEMEVEELKGRLRGLVDLEMDLGLEGGVGLDEEDTEGQGDAGAVWGKLHDLLEL</sequence>
<evidence type="ECO:0000313" key="5">
    <source>
        <dbReference type="Proteomes" id="UP000248961"/>
    </source>
</evidence>
<organism evidence="4 5">
    <name type="scientific">Aspergillus homomorphus (strain CBS 101889)</name>
    <dbReference type="NCBI Taxonomy" id="1450537"/>
    <lineage>
        <taxon>Eukaryota</taxon>
        <taxon>Fungi</taxon>
        <taxon>Dikarya</taxon>
        <taxon>Ascomycota</taxon>
        <taxon>Pezizomycotina</taxon>
        <taxon>Eurotiomycetes</taxon>
        <taxon>Eurotiomycetidae</taxon>
        <taxon>Eurotiales</taxon>
        <taxon>Aspergillaceae</taxon>
        <taxon>Aspergillus</taxon>
        <taxon>Aspergillus subgen. Circumdati</taxon>
    </lineage>
</organism>
<feature type="domain" description="FAS1" evidence="3">
    <location>
        <begin position="285"/>
        <end position="453"/>
    </location>
</feature>
<feature type="compositionally biased region" description="Acidic residues" evidence="1">
    <location>
        <begin position="163"/>
        <end position="172"/>
    </location>
</feature>
<dbReference type="EMBL" id="KZ824270">
    <property type="protein sequence ID" value="RAL15724.1"/>
    <property type="molecule type" value="Genomic_DNA"/>
</dbReference>
<accession>A0A395IC33</accession>
<feature type="region of interest" description="Disordered" evidence="1">
    <location>
        <begin position="78"/>
        <end position="107"/>
    </location>
</feature>
<keyword evidence="2" id="KW-0732">Signal</keyword>
<feature type="domain" description="FAS1" evidence="3">
    <location>
        <begin position="101"/>
        <end position="281"/>
    </location>
</feature>
<gene>
    <name evidence="4" type="ORF">BO97DRAFT_440382</name>
</gene>
<keyword evidence="5" id="KW-1185">Reference proteome</keyword>
<feature type="region of interest" description="Disordered" evidence="1">
    <location>
        <begin position="152"/>
        <end position="180"/>
    </location>
</feature>
<dbReference type="RefSeq" id="XP_025554878.1">
    <property type="nucleotide sequence ID" value="XM_025698069.1"/>
</dbReference>
<dbReference type="Gene3D" id="2.30.180.10">
    <property type="entry name" value="FAS1 domain"/>
    <property type="match status" value="2"/>
</dbReference>
<dbReference type="AlphaFoldDB" id="A0A395IC33"/>
<dbReference type="Proteomes" id="UP000248961">
    <property type="component" value="Unassembled WGS sequence"/>
</dbReference>
<dbReference type="STRING" id="1450537.A0A395IC33"/>
<dbReference type="SMART" id="SM00554">
    <property type="entry name" value="FAS1"/>
    <property type="match status" value="2"/>
</dbReference>
<dbReference type="SUPFAM" id="SSF82153">
    <property type="entry name" value="FAS1 domain"/>
    <property type="match status" value="2"/>
</dbReference>
<dbReference type="InterPro" id="IPR050904">
    <property type="entry name" value="Adhesion/Biosynth-related"/>
</dbReference>
<dbReference type="PANTHER" id="PTHR10900">
    <property type="entry name" value="PERIOSTIN-RELATED"/>
    <property type="match status" value="1"/>
</dbReference>
<feature type="compositionally biased region" description="Pro residues" evidence="1">
    <location>
        <begin position="82"/>
        <end position="93"/>
    </location>
</feature>
<evidence type="ECO:0000259" key="3">
    <source>
        <dbReference type="PROSITE" id="PS50213"/>
    </source>
</evidence>
<dbReference type="OrthoDB" id="7700931at2759"/>
<name>A0A395IC33_ASPHC</name>
<proteinExistence type="predicted"/>
<dbReference type="GeneID" id="37202358"/>
<dbReference type="Pfam" id="PF02469">
    <property type="entry name" value="Fasciclin"/>
    <property type="match status" value="2"/>
</dbReference>
<dbReference type="InterPro" id="IPR036378">
    <property type="entry name" value="FAS1_dom_sf"/>
</dbReference>
<dbReference type="InterPro" id="IPR000782">
    <property type="entry name" value="FAS1_domain"/>
</dbReference>
<reference evidence="4 5" key="1">
    <citation type="submission" date="2018-02" db="EMBL/GenBank/DDBJ databases">
        <title>The genomes of Aspergillus section Nigri reveals drivers in fungal speciation.</title>
        <authorList>
            <consortium name="DOE Joint Genome Institute"/>
            <person name="Vesth T.C."/>
            <person name="Nybo J."/>
            <person name="Theobald S."/>
            <person name="Brandl J."/>
            <person name="Frisvad J.C."/>
            <person name="Nielsen K.F."/>
            <person name="Lyhne E.K."/>
            <person name="Kogle M.E."/>
            <person name="Kuo A."/>
            <person name="Riley R."/>
            <person name="Clum A."/>
            <person name="Nolan M."/>
            <person name="Lipzen A."/>
            <person name="Salamov A."/>
            <person name="Henrissat B."/>
            <person name="Wiebenga A."/>
            <person name="De vries R.P."/>
            <person name="Grigoriev I.V."/>
            <person name="Mortensen U.H."/>
            <person name="Andersen M.R."/>
            <person name="Baker S.E."/>
        </authorList>
    </citation>
    <scope>NUCLEOTIDE SEQUENCE [LARGE SCALE GENOMIC DNA]</scope>
    <source>
        <strain evidence="4 5">CBS 101889</strain>
    </source>
</reference>
<protein>
    <submittedName>
        <fullName evidence="4">FAS1 domain-containing protein</fullName>
    </submittedName>
</protein>
<evidence type="ECO:0000313" key="4">
    <source>
        <dbReference type="EMBL" id="RAL15724.1"/>
    </source>
</evidence>
<feature type="chain" id="PRO_5017204114" evidence="2">
    <location>
        <begin position="18"/>
        <end position="525"/>
    </location>
</feature>
<evidence type="ECO:0000256" key="2">
    <source>
        <dbReference type="SAM" id="SignalP"/>
    </source>
</evidence>
<dbReference type="VEuPathDB" id="FungiDB:BO97DRAFT_440382"/>
<feature type="signal peptide" evidence="2">
    <location>
        <begin position="1"/>
        <end position="17"/>
    </location>
</feature>
<dbReference type="PROSITE" id="PS50213">
    <property type="entry name" value="FAS1"/>
    <property type="match status" value="2"/>
</dbReference>
<dbReference type="PANTHER" id="PTHR10900:SF125">
    <property type="entry name" value="FAS1 DOMAIN-CONTAINING PROTEIN YLR001C"/>
    <property type="match status" value="1"/>
</dbReference>
<evidence type="ECO:0000256" key="1">
    <source>
        <dbReference type="SAM" id="MobiDB-lite"/>
    </source>
</evidence>